<protein>
    <submittedName>
        <fullName evidence="1">Uncharacterized protein</fullName>
    </submittedName>
</protein>
<sequence>MPSISNSHSDPIRLDHLLTSLFSEY</sequence>
<dbReference type="AlphaFoldDB" id="A0A383D5L3"/>
<evidence type="ECO:0000313" key="1">
    <source>
        <dbReference type="EMBL" id="SVE39555.1"/>
    </source>
</evidence>
<feature type="non-terminal residue" evidence="1">
    <location>
        <position position="25"/>
    </location>
</feature>
<proteinExistence type="predicted"/>
<gene>
    <name evidence="1" type="ORF">METZ01_LOCUS492409</name>
</gene>
<organism evidence="1">
    <name type="scientific">marine metagenome</name>
    <dbReference type="NCBI Taxonomy" id="408172"/>
    <lineage>
        <taxon>unclassified sequences</taxon>
        <taxon>metagenomes</taxon>
        <taxon>ecological metagenomes</taxon>
    </lineage>
</organism>
<name>A0A383D5L3_9ZZZZ</name>
<dbReference type="EMBL" id="UINC01214358">
    <property type="protein sequence ID" value="SVE39555.1"/>
    <property type="molecule type" value="Genomic_DNA"/>
</dbReference>
<accession>A0A383D5L3</accession>
<reference evidence="1" key="1">
    <citation type="submission" date="2018-05" db="EMBL/GenBank/DDBJ databases">
        <authorList>
            <person name="Lanie J.A."/>
            <person name="Ng W.-L."/>
            <person name="Kazmierczak K.M."/>
            <person name="Andrzejewski T.M."/>
            <person name="Davidsen T.M."/>
            <person name="Wayne K.J."/>
            <person name="Tettelin H."/>
            <person name="Glass J.I."/>
            <person name="Rusch D."/>
            <person name="Podicherti R."/>
            <person name="Tsui H.-C.T."/>
            <person name="Winkler M.E."/>
        </authorList>
    </citation>
    <scope>NUCLEOTIDE SEQUENCE</scope>
</reference>